<dbReference type="EMBL" id="FNNI01000010">
    <property type="protein sequence ID" value="SDY06682.1"/>
    <property type="molecule type" value="Genomic_DNA"/>
</dbReference>
<accession>A0A1H3GTN6</accession>
<dbReference type="AlphaFoldDB" id="A0A1H3GTN6"/>
<reference evidence="1 2" key="1">
    <citation type="submission" date="2016-10" db="EMBL/GenBank/DDBJ databases">
        <authorList>
            <person name="de Groot N.N."/>
        </authorList>
    </citation>
    <scope>NUCLEOTIDE SEQUENCE [LARGE SCALE GENOMIC DNA]</scope>
    <source>
        <strain evidence="1 2">DSM 19219</strain>
    </source>
</reference>
<name>A0A1H3GTN6_9GAMM</name>
<dbReference type="Proteomes" id="UP000198500">
    <property type="component" value="Unassembled WGS sequence"/>
</dbReference>
<keyword evidence="2" id="KW-1185">Reference proteome</keyword>
<evidence type="ECO:0000313" key="2">
    <source>
        <dbReference type="Proteomes" id="UP000198500"/>
    </source>
</evidence>
<evidence type="ECO:0000313" key="1">
    <source>
        <dbReference type="EMBL" id="SDY06682.1"/>
    </source>
</evidence>
<dbReference type="STRING" id="574349.SAMN05443545_11054"/>
<gene>
    <name evidence="1" type="ORF">SAMN05443545_11054</name>
</gene>
<proteinExistence type="predicted"/>
<organism evidence="1 2">
    <name type="scientific">Aidingimonas halophila</name>
    <dbReference type="NCBI Taxonomy" id="574349"/>
    <lineage>
        <taxon>Bacteria</taxon>
        <taxon>Pseudomonadati</taxon>
        <taxon>Pseudomonadota</taxon>
        <taxon>Gammaproteobacteria</taxon>
        <taxon>Oceanospirillales</taxon>
        <taxon>Halomonadaceae</taxon>
        <taxon>Aidingimonas</taxon>
    </lineage>
</organism>
<sequence>MSSRDLDLRQHRVGMVTGQRRRVAGTGDIVSGAIEKGFNM</sequence>
<protein>
    <submittedName>
        <fullName evidence="1">Uncharacterized protein</fullName>
    </submittedName>
</protein>